<dbReference type="SUPFAM" id="SSF101082">
    <property type="entry name" value="Typo IV secretion system protein TraC"/>
    <property type="match status" value="1"/>
</dbReference>
<keyword evidence="1" id="KW-0732">Signal</keyword>
<proteinExistence type="predicted"/>
<evidence type="ECO:0000256" key="1">
    <source>
        <dbReference type="SAM" id="SignalP"/>
    </source>
</evidence>
<keyword evidence="3" id="KW-1185">Reference proteome</keyword>
<feature type="chain" id="PRO_5046337527" evidence="1">
    <location>
        <begin position="31"/>
        <end position="247"/>
    </location>
</feature>
<organism evidence="2 3">
    <name type="scientific">Dyella nitratireducens</name>
    <dbReference type="NCBI Taxonomy" id="1849580"/>
    <lineage>
        <taxon>Bacteria</taxon>
        <taxon>Pseudomonadati</taxon>
        <taxon>Pseudomonadota</taxon>
        <taxon>Gammaproteobacteria</taxon>
        <taxon>Lysobacterales</taxon>
        <taxon>Rhodanobacteraceae</taxon>
        <taxon>Dyella</taxon>
    </lineage>
</organism>
<dbReference type="Proteomes" id="UP000620046">
    <property type="component" value="Unassembled WGS sequence"/>
</dbReference>
<sequence length="247" mass="26265">MCRFAPRLRQTDLILGLGLALGLTATSASAQTEVVIDPSAIAQSITNLGEELAQMQKLWQLGQDQLNQLVSTIDGLRNLSPGFSSPALQSISDSQRNDLIRMNCKTTSGGLIGSALDALFSSSSSIQERQQAICAQIVATQIDKYNLTVEMLKNVEQQSNFFTEIAGIIGNIKSIADSGRIAAHAQSYSNALTTDMANWRTQMDAKDAIIRNLQAQQAVLGRAALNGNGASDAISTGVLLGVLQGLK</sequence>
<reference evidence="3" key="1">
    <citation type="journal article" date="2019" name="Int. J. Syst. Evol. Microbiol.">
        <title>The Global Catalogue of Microorganisms (GCM) 10K type strain sequencing project: providing services to taxonomists for standard genome sequencing and annotation.</title>
        <authorList>
            <consortium name="The Broad Institute Genomics Platform"/>
            <consortium name="The Broad Institute Genome Sequencing Center for Infectious Disease"/>
            <person name="Wu L."/>
            <person name="Ma J."/>
        </authorList>
    </citation>
    <scope>NUCLEOTIDE SEQUENCE [LARGE SCALE GENOMIC DNA]</scope>
    <source>
        <strain evidence="3">CGMCC 1.15439</strain>
    </source>
</reference>
<protein>
    <submittedName>
        <fullName evidence="2">Uncharacterized protein</fullName>
    </submittedName>
</protein>
<dbReference type="EMBL" id="BMJA01000001">
    <property type="protein sequence ID" value="GGA22133.1"/>
    <property type="molecule type" value="Genomic_DNA"/>
</dbReference>
<evidence type="ECO:0000313" key="2">
    <source>
        <dbReference type="EMBL" id="GGA22133.1"/>
    </source>
</evidence>
<feature type="signal peptide" evidence="1">
    <location>
        <begin position="1"/>
        <end position="30"/>
    </location>
</feature>
<gene>
    <name evidence="2" type="ORF">GCM10010981_07900</name>
</gene>
<name>A0ABQ1FM56_9GAMM</name>
<evidence type="ECO:0000313" key="3">
    <source>
        <dbReference type="Proteomes" id="UP000620046"/>
    </source>
</evidence>
<comment type="caution">
    <text evidence="2">The sequence shown here is derived from an EMBL/GenBank/DDBJ whole genome shotgun (WGS) entry which is preliminary data.</text>
</comment>
<accession>A0ABQ1FM56</accession>